<dbReference type="InterPro" id="IPR020806">
    <property type="entry name" value="PKS_PP-bd"/>
</dbReference>
<dbReference type="GO" id="GO:0031177">
    <property type="term" value="F:phosphopantetheine binding"/>
    <property type="evidence" value="ECO:0007669"/>
    <property type="project" value="InterPro"/>
</dbReference>
<dbReference type="InterPro" id="IPR036736">
    <property type="entry name" value="ACP-like_sf"/>
</dbReference>
<dbReference type="PANTHER" id="PTHR10098:SF108">
    <property type="entry name" value="TETRATRICOPEPTIDE REPEAT PROTEIN 28"/>
    <property type="match status" value="1"/>
</dbReference>
<evidence type="ECO:0000313" key="4">
    <source>
        <dbReference type="EMBL" id="CAJ1402714.1"/>
    </source>
</evidence>
<dbReference type="Gene3D" id="1.10.1200.10">
    <property type="entry name" value="ACP-like"/>
    <property type="match status" value="2"/>
</dbReference>
<evidence type="ECO:0000259" key="3">
    <source>
        <dbReference type="PROSITE" id="PS50075"/>
    </source>
</evidence>
<protein>
    <recommendedName>
        <fullName evidence="3">Carrier domain-containing protein</fullName>
    </recommendedName>
</protein>
<keyword evidence="5" id="KW-1185">Reference proteome</keyword>
<dbReference type="Gene3D" id="1.25.40.10">
    <property type="entry name" value="Tetratricopeptide repeat domain"/>
    <property type="match status" value="3"/>
</dbReference>
<keyword evidence="1" id="KW-0596">Phosphopantetheine</keyword>
<feature type="domain" description="Carrier" evidence="3">
    <location>
        <begin position="837"/>
        <end position="914"/>
    </location>
</feature>
<dbReference type="PROSITE" id="PS50075">
    <property type="entry name" value="CARRIER"/>
    <property type="match status" value="2"/>
</dbReference>
<proteinExistence type="predicted"/>
<dbReference type="Proteomes" id="UP001178507">
    <property type="component" value="Unassembled WGS sequence"/>
</dbReference>
<dbReference type="AlphaFoldDB" id="A0AA36JCS8"/>
<evidence type="ECO:0000256" key="1">
    <source>
        <dbReference type="ARBA" id="ARBA00022450"/>
    </source>
</evidence>
<comment type="caution">
    <text evidence="4">The sequence shown here is derived from an EMBL/GenBank/DDBJ whole genome shotgun (WGS) entry which is preliminary data.</text>
</comment>
<organism evidence="4 5">
    <name type="scientific">Effrenium voratum</name>
    <dbReference type="NCBI Taxonomy" id="2562239"/>
    <lineage>
        <taxon>Eukaryota</taxon>
        <taxon>Sar</taxon>
        <taxon>Alveolata</taxon>
        <taxon>Dinophyceae</taxon>
        <taxon>Suessiales</taxon>
        <taxon>Symbiodiniaceae</taxon>
        <taxon>Effrenium</taxon>
    </lineage>
</organism>
<dbReference type="Pfam" id="PF00550">
    <property type="entry name" value="PP-binding"/>
    <property type="match status" value="2"/>
</dbReference>
<dbReference type="SMART" id="SM00823">
    <property type="entry name" value="PKS_PP"/>
    <property type="match status" value="2"/>
</dbReference>
<feature type="domain" description="Carrier" evidence="3">
    <location>
        <begin position="726"/>
        <end position="803"/>
    </location>
</feature>
<dbReference type="InterPro" id="IPR011990">
    <property type="entry name" value="TPR-like_helical_dom_sf"/>
</dbReference>
<dbReference type="InterPro" id="IPR019734">
    <property type="entry name" value="TPR_rpt"/>
</dbReference>
<dbReference type="SMART" id="SM00028">
    <property type="entry name" value="TPR"/>
    <property type="match status" value="5"/>
</dbReference>
<dbReference type="SUPFAM" id="SSF47336">
    <property type="entry name" value="ACP-like"/>
    <property type="match status" value="2"/>
</dbReference>
<dbReference type="InterPro" id="IPR009081">
    <property type="entry name" value="PP-bd_ACP"/>
</dbReference>
<sequence length="916" mass="100121">MWADELTRPYEACLGAPGTPGHSIEGSRLLVQAAESLKAEQRSEGLRLAEQALSTFRQCGDTRGLADAGRLVAHAMIQQERRKEADRLLKDELAVFQTSQVYTSRSAEARLLLGLAEVSSDRRGQKKREEALRFVGQARTMAIDEADVGLQASTLATMARIFVKYKGDRKACGKEAYRLASQALQLYQQTKDVRGQAIAEHWCAFACGHLGELAEAIQHLGEAVSFWRQSQDAIMEAAELIFMGEWLLHGGQPQQAVVAVERALACFHACGVEDQRELRAVHLVVNAQIARGEPWRAIWTAEDAVARYRHRKERRMEAQALLCVAKGYSHSPSGREQQEVPQDLQMKMKPPPEEAVAAMQQALQIARQLNDSVLEAQVMTALSSTHVKREEMEEAIFAAHDALSHREVKDTVGKGVAFQSLASAHLHNKDYDTAERAARAARDICRKEDLWQGDASGLLSMAEVLLAEDKLEESVETAKEAQGLYAEHKDRKGEAQSLLQVAKARLAGMHYEKALHAAERAHELFLRVNDQLGKCSALGVMAECRSQLLQRQQQQSTAKFSRGKRATGVKAPLPWEELSRAAKVSKEATEAAKRVGDLQAEASARCIMAQIHIFNGRPQSEILEALEEAMALAVEGGEPKIEGTALLLKAEVHLQAEELKDALNAARQAQLLLKDADTASKAKVEEILDRLRVHEFRVDEAPSARATYGGFDPRLAAMMPAMVSGPDPATVRATIQEVTRKMVGKEDDVEADMPLMDIGINSMNAVLFRNKLTSEFADIQLPTTLVFDYPTVKALSSLVVEQTSAAAAAANQAAMAAMPAFPTALGAMGGAMAPVRADPAIITSKIQEVTKGMVGSSGDIDADMPLMDIGINSMNAVLFRNKLGSTFEGVELPSTLVFDFPTIRAMTDLLSQLTEQ</sequence>
<accession>A0AA36JCS8</accession>
<dbReference type="EMBL" id="CAUJNA010003464">
    <property type="protein sequence ID" value="CAJ1402714.1"/>
    <property type="molecule type" value="Genomic_DNA"/>
</dbReference>
<keyword evidence="2" id="KW-0597">Phosphoprotein</keyword>
<name>A0AA36JCS8_9DINO</name>
<dbReference type="SUPFAM" id="SSF48452">
    <property type="entry name" value="TPR-like"/>
    <property type="match status" value="2"/>
</dbReference>
<gene>
    <name evidence="4" type="ORF">EVOR1521_LOCUS25539</name>
</gene>
<reference evidence="4" key="1">
    <citation type="submission" date="2023-08" db="EMBL/GenBank/DDBJ databases">
        <authorList>
            <person name="Chen Y."/>
            <person name="Shah S."/>
            <person name="Dougan E. K."/>
            <person name="Thang M."/>
            <person name="Chan C."/>
        </authorList>
    </citation>
    <scope>NUCLEOTIDE SEQUENCE</scope>
</reference>
<dbReference type="PANTHER" id="PTHR10098">
    <property type="entry name" value="RAPSYN-RELATED"/>
    <property type="match status" value="1"/>
</dbReference>
<evidence type="ECO:0000313" key="5">
    <source>
        <dbReference type="Proteomes" id="UP001178507"/>
    </source>
</evidence>
<evidence type="ECO:0000256" key="2">
    <source>
        <dbReference type="ARBA" id="ARBA00022553"/>
    </source>
</evidence>